<feature type="transmembrane region" description="Helical" evidence="8">
    <location>
        <begin position="100"/>
        <end position="117"/>
    </location>
</feature>
<sequence length="255" mass="27319">MDLNFYVVAMSLLAVGVIGFMKGAFGGGFAIIGIPLMALVMDPITAGSVLAPVFVAMDLFALRYWKPRTWSRPDLAWLVPGLLAGVAAGYVVLRQVDRHFVEVLMALTTLLFAWLWWRGGASVTARPRSSGKALLAGGASGITTMVAHSGGPPLAMYLLPLGLSKEVYGGTTSMFFTIGNLLKAGPWLAVADLSRGYWGLVAMSLPAAFVGVWAGWRLHHRLNQAQMYRLCYGLLVVTAVKLLWDGIAGYVTAPS</sequence>
<evidence type="ECO:0000256" key="5">
    <source>
        <dbReference type="ARBA" id="ARBA00022692"/>
    </source>
</evidence>
<evidence type="ECO:0000256" key="1">
    <source>
        <dbReference type="ARBA" id="ARBA00004651"/>
    </source>
</evidence>
<dbReference type="GO" id="GO:0005886">
    <property type="term" value="C:plasma membrane"/>
    <property type="evidence" value="ECO:0007669"/>
    <property type="project" value="UniProtKB-SubCell"/>
</dbReference>
<dbReference type="RefSeq" id="WP_100508055.1">
    <property type="nucleotide sequence ID" value="NZ_CADILE010000009.1"/>
</dbReference>
<feature type="transmembrane region" description="Helical" evidence="8">
    <location>
        <begin position="6"/>
        <end position="32"/>
    </location>
</feature>
<dbReference type="PANTHER" id="PTHR30269:SF37">
    <property type="entry name" value="MEMBRANE TRANSPORTER PROTEIN"/>
    <property type="match status" value="1"/>
</dbReference>
<dbReference type="AlphaFoldDB" id="A0A2M9GZ52"/>
<keyword evidence="4 8" id="KW-1003">Cell membrane</keyword>
<evidence type="ECO:0000256" key="6">
    <source>
        <dbReference type="ARBA" id="ARBA00022989"/>
    </source>
</evidence>
<dbReference type="InterPro" id="IPR052017">
    <property type="entry name" value="TSUP"/>
</dbReference>
<evidence type="ECO:0000256" key="8">
    <source>
        <dbReference type="RuleBase" id="RU363041"/>
    </source>
</evidence>
<dbReference type="Pfam" id="PF01925">
    <property type="entry name" value="TauE"/>
    <property type="match status" value="1"/>
</dbReference>
<accession>A0A2M9GZ52</accession>
<reference evidence="9 10" key="1">
    <citation type="submission" date="2020-04" db="EMBL/GenBank/DDBJ databases">
        <authorList>
            <person name="De Canck E."/>
        </authorList>
    </citation>
    <scope>NUCLEOTIDE SEQUENCE [LARGE SCALE GENOMIC DNA]</scope>
    <source>
        <strain evidence="9 10">LMG 3328</strain>
    </source>
</reference>
<proteinExistence type="inferred from homology"/>
<evidence type="ECO:0000256" key="3">
    <source>
        <dbReference type="ARBA" id="ARBA00022448"/>
    </source>
</evidence>
<dbReference type="InterPro" id="IPR002781">
    <property type="entry name" value="TM_pro_TauE-like"/>
</dbReference>
<evidence type="ECO:0000313" key="10">
    <source>
        <dbReference type="Proteomes" id="UP000494122"/>
    </source>
</evidence>
<keyword evidence="7 8" id="KW-0472">Membrane</keyword>
<organism evidence="9 10">
    <name type="scientific">Achromobacter ruhlandii</name>
    <dbReference type="NCBI Taxonomy" id="72557"/>
    <lineage>
        <taxon>Bacteria</taxon>
        <taxon>Pseudomonadati</taxon>
        <taxon>Pseudomonadota</taxon>
        <taxon>Betaproteobacteria</taxon>
        <taxon>Burkholderiales</taxon>
        <taxon>Alcaligenaceae</taxon>
        <taxon>Achromobacter</taxon>
    </lineage>
</organism>
<comment type="subcellular location">
    <subcellularLocation>
        <location evidence="1 8">Cell membrane</location>
        <topology evidence="1 8">Multi-pass membrane protein</topology>
    </subcellularLocation>
</comment>
<feature type="transmembrane region" description="Helical" evidence="8">
    <location>
        <begin position="44"/>
        <end position="63"/>
    </location>
</feature>
<gene>
    <name evidence="9" type="ORF">LMG3328_03176</name>
</gene>
<comment type="similarity">
    <text evidence="2 8">Belongs to the 4-toluene sulfonate uptake permease (TSUP) (TC 2.A.102) family.</text>
</comment>
<keyword evidence="6 8" id="KW-1133">Transmembrane helix</keyword>
<keyword evidence="5 8" id="KW-0812">Transmembrane</keyword>
<protein>
    <recommendedName>
        <fullName evidence="8">Probable membrane transporter protein</fullName>
    </recommendedName>
</protein>
<evidence type="ECO:0000313" key="9">
    <source>
        <dbReference type="EMBL" id="CAB3878800.1"/>
    </source>
</evidence>
<evidence type="ECO:0000256" key="4">
    <source>
        <dbReference type="ARBA" id="ARBA00022475"/>
    </source>
</evidence>
<feature type="transmembrane region" description="Helical" evidence="8">
    <location>
        <begin position="230"/>
        <end position="253"/>
    </location>
</feature>
<name>A0A2M9GZ52_9BURK</name>
<evidence type="ECO:0000256" key="7">
    <source>
        <dbReference type="ARBA" id="ARBA00023136"/>
    </source>
</evidence>
<feature type="transmembrane region" description="Helical" evidence="8">
    <location>
        <begin position="197"/>
        <end position="218"/>
    </location>
</feature>
<keyword evidence="3" id="KW-0813">Transport</keyword>
<dbReference type="Proteomes" id="UP000494122">
    <property type="component" value="Unassembled WGS sequence"/>
</dbReference>
<dbReference type="EMBL" id="CADILE010000009">
    <property type="protein sequence ID" value="CAB3878800.1"/>
    <property type="molecule type" value="Genomic_DNA"/>
</dbReference>
<feature type="transmembrane region" description="Helical" evidence="8">
    <location>
        <begin position="75"/>
        <end position="93"/>
    </location>
</feature>
<dbReference type="PANTHER" id="PTHR30269">
    <property type="entry name" value="TRANSMEMBRANE PROTEIN YFCA"/>
    <property type="match status" value="1"/>
</dbReference>
<evidence type="ECO:0000256" key="2">
    <source>
        <dbReference type="ARBA" id="ARBA00009142"/>
    </source>
</evidence>